<dbReference type="GO" id="GO:0006581">
    <property type="term" value="P:acetylcholine catabolic process"/>
    <property type="evidence" value="ECO:0007669"/>
    <property type="project" value="TreeGrafter"/>
</dbReference>
<keyword evidence="3 5" id="KW-0378">Hydrolase</keyword>
<reference evidence="7" key="1">
    <citation type="submission" date="2020-11" db="EMBL/GenBank/DDBJ databases">
        <authorList>
            <person name="Tran Van P."/>
        </authorList>
    </citation>
    <scope>NUCLEOTIDE SEQUENCE</scope>
</reference>
<keyword evidence="4" id="KW-0325">Glycoprotein</keyword>
<evidence type="ECO:0000313" key="7">
    <source>
        <dbReference type="EMBL" id="CAD7659489.1"/>
    </source>
</evidence>
<accession>A0A7R9MG08</accession>
<gene>
    <name evidence="7" type="ORF">ONB1V03_LOCUS16084</name>
</gene>
<feature type="domain" description="Carboxylesterase type B" evidence="6">
    <location>
        <begin position="23"/>
        <end position="417"/>
    </location>
</feature>
<dbReference type="InterPro" id="IPR029058">
    <property type="entry name" value="AB_hydrolase_fold"/>
</dbReference>
<feature type="non-terminal residue" evidence="7">
    <location>
        <position position="1"/>
    </location>
</feature>
<name>A0A7R9MG08_9ACAR</name>
<dbReference type="EMBL" id="OC932346">
    <property type="protein sequence ID" value="CAD7659489.1"/>
    <property type="molecule type" value="Genomic_DNA"/>
</dbReference>
<protein>
    <recommendedName>
        <fullName evidence="5">Carboxylic ester hydrolase</fullName>
        <ecNumber evidence="5">3.1.1.-</ecNumber>
    </recommendedName>
</protein>
<dbReference type="PROSITE" id="PS00122">
    <property type="entry name" value="CARBOXYLESTERASE_B_1"/>
    <property type="match status" value="1"/>
</dbReference>
<dbReference type="GO" id="GO:0005886">
    <property type="term" value="C:plasma membrane"/>
    <property type="evidence" value="ECO:0007669"/>
    <property type="project" value="TreeGrafter"/>
</dbReference>
<keyword evidence="2" id="KW-0719">Serine esterase</keyword>
<comment type="similarity">
    <text evidence="1 5">Belongs to the type-B carboxylesterase/lipase family.</text>
</comment>
<evidence type="ECO:0000256" key="1">
    <source>
        <dbReference type="ARBA" id="ARBA00005964"/>
    </source>
</evidence>
<sequence>GLKKPFFENFRFWKNDPISPGLRVNTTSGIVRGQTIHVLNIGINQFLNIPYAEPPVGKLRFNKPLPIQTPRDIDATKPGNSCLQPVFESIEHFMGNLTTSEDCLVLNIWTLNGGNSNSSQESPLKPVMFWIHGGGLYSGSIFQRQYNGSALAAQNVVFVSANYRLGPFGFLYGDREDAPGNVGFYDQLLALKWVRENIHAFGGDRDQITIFGQSAGSWSVSAHILSPLSAGAFQRAIMESGAHLYNKDRDLVPKSNALYKAKQMAIQLNCSLDDNQWLECLRGIDGKEFYSLYTKNPLTVPTLDTEFLPMSAQMAFKTNHFNKVDILSGVTLHEGSWMTSVILGEVPHNLTETDFTNFVHLLQTIFPYLDANNITDFYLGDIDKTSSHDIQWAMYDLFGDLFLTCPTYMFATNYAKYSQ</sequence>
<evidence type="ECO:0000259" key="6">
    <source>
        <dbReference type="Pfam" id="PF00135"/>
    </source>
</evidence>
<dbReference type="AlphaFoldDB" id="A0A7R9MG08"/>
<dbReference type="GO" id="GO:0003990">
    <property type="term" value="F:acetylcholinesterase activity"/>
    <property type="evidence" value="ECO:0007669"/>
    <property type="project" value="TreeGrafter"/>
</dbReference>
<dbReference type="EC" id="3.1.1.-" evidence="5"/>
<dbReference type="GO" id="GO:0005615">
    <property type="term" value="C:extracellular space"/>
    <property type="evidence" value="ECO:0007669"/>
    <property type="project" value="TreeGrafter"/>
</dbReference>
<feature type="non-terminal residue" evidence="7">
    <location>
        <position position="419"/>
    </location>
</feature>
<evidence type="ECO:0000256" key="4">
    <source>
        <dbReference type="ARBA" id="ARBA00023180"/>
    </source>
</evidence>
<dbReference type="Proteomes" id="UP000728032">
    <property type="component" value="Unassembled WGS sequence"/>
</dbReference>
<dbReference type="SUPFAM" id="SSF53474">
    <property type="entry name" value="alpha/beta-Hydrolases"/>
    <property type="match status" value="1"/>
</dbReference>
<dbReference type="InterPro" id="IPR002018">
    <property type="entry name" value="CarbesteraseB"/>
</dbReference>
<evidence type="ECO:0000256" key="3">
    <source>
        <dbReference type="ARBA" id="ARBA00022801"/>
    </source>
</evidence>
<keyword evidence="8" id="KW-1185">Reference proteome</keyword>
<dbReference type="Pfam" id="PF00135">
    <property type="entry name" value="COesterase"/>
    <property type="match status" value="1"/>
</dbReference>
<organism evidence="7">
    <name type="scientific">Oppiella nova</name>
    <dbReference type="NCBI Taxonomy" id="334625"/>
    <lineage>
        <taxon>Eukaryota</taxon>
        <taxon>Metazoa</taxon>
        <taxon>Ecdysozoa</taxon>
        <taxon>Arthropoda</taxon>
        <taxon>Chelicerata</taxon>
        <taxon>Arachnida</taxon>
        <taxon>Acari</taxon>
        <taxon>Acariformes</taxon>
        <taxon>Sarcoptiformes</taxon>
        <taxon>Oribatida</taxon>
        <taxon>Brachypylina</taxon>
        <taxon>Oppioidea</taxon>
        <taxon>Oppiidae</taxon>
        <taxon>Oppiella</taxon>
    </lineage>
</organism>
<dbReference type="PANTHER" id="PTHR43918:SF4">
    <property type="entry name" value="CARBOXYLIC ESTER HYDROLASE"/>
    <property type="match status" value="1"/>
</dbReference>
<evidence type="ECO:0000256" key="5">
    <source>
        <dbReference type="RuleBase" id="RU361235"/>
    </source>
</evidence>
<dbReference type="InterPro" id="IPR050654">
    <property type="entry name" value="AChE-related_enzymes"/>
</dbReference>
<dbReference type="EMBL" id="CAJPVJ010017521">
    <property type="protein sequence ID" value="CAG2176651.1"/>
    <property type="molecule type" value="Genomic_DNA"/>
</dbReference>
<evidence type="ECO:0000256" key="2">
    <source>
        <dbReference type="ARBA" id="ARBA00022487"/>
    </source>
</evidence>
<dbReference type="OrthoDB" id="408631at2759"/>
<dbReference type="Gene3D" id="3.40.50.1820">
    <property type="entry name" value="alpha/beta hydrolase"/>
    <property type="match status" value="1"/>
</dbReference>
<proteinExistence type="inferred from homology"/>
<dbReference type="InterPro" id="IPR019826">
    <property type="entry name" value="Carboxylesterase_B_AS"/>
</dbReference>
<dbReference type="GO" id="GO:0019695">
    <property type="term" value="P:choline metabolic process"/>
    <property type="evidence" value="ECO:0007669"/>
    <property type="project" value="TreeGrafter"/>
</dbReference>
<evidence type="ECO:0000313" key="8">
    <source>
        <dbReference type="Proteomes" id="UP000728032"/>
    </source>
</evidence>
<dbReference type="PANTHER" id="PTHR43918">
    <property type="entry name" value="ACETYLCHOLINESTERASE"/>
    <property type="match status" value="1"/>
</dbReference>